<dbReference type="STRING" id="497965.Cyan7822_3371"/>
<dbReference type="KEGG" id="cyj:Cyan7822_3371"/>
<dbReference type="InterPro" id="IPR010903">
    <property type="entry name" value="DUF1517"/>
</dbReference>
<name>E0UDK8_GLOV7</name>
<protein>
    <recommendedName>
        <fullName evidence="3">DUF1517 domain-containing protein</fullName>
    </recommendedName>
</protein>
<dbReference type="RefSeq" id="WP_013323390.1">
    <property type="nucleotide sequence ID" value="NC_014501.1"/>
</dbReference>
<keyword evidence="2" id="KW-1185">Reference proteome</keyword>
<dbReference type="OrthoDB" id="456652at2"/>
<gene>
    <name evidence="1" type="ordered locus">Cyan7822_3371</name>
</gene>
<dbReference type="Proteomes" id="UP000008206">
    <property type="component" value="Chromosome"/>
</dbReference>
<evidence type="ECO:0000313" key="1">
    <source>
        <dbReference type="EMBL" id="ADN15321.1"/>
    </source>
</evidence>
<organism evidence="1 2">
    <name type="scientific">Gloeothece verrucosa (strain PCC 7822)</name>
    <name type="common">Cyanothece sp. (strain PCC 7822)</name>
    <dbReference type="NCBI Taxonomy" id="497965"/>
    <lineage>
        <taxon>Bacteria</taxon>
        <taxon>Bacillati</taxon>
        <taxon>Cyanobacteriota</taxon>
        <taxon>Cyanophyceae</taxon>
        <taxon>Oscillatoriophycideae</taxon>
        <taxon>Chroococcales</taxon>
        <taxon>Aphanothecaceae</taxon>
        <taxon>Gloeothece</taxon>
        <taxon>Gloeothece verrucosa</taxon>
    </lineage>
</organism>
<proteinExistence type="predicted"/>
<sequence>MSSWRDRINKMTGRTRYVVCRIFIHLSGQEIAPLLGVLNEAAIEAVESDGDMEVLGEGLVNICQKLLDLKIYWRSAANEGDVFWKEEDAGDYVTELFTDSAQRYGSGTEFDEGVGENEPLTLPITRNIVVMITVAFEGEHPDLETNLADLQALENSLKALINLNYQGQLRAIQVHFAPAQLGDELTNDQLLINYPELVPL</sequence>
<dbReference type="eggNOG" id="COG4371">
    <property type="taxonomic scope" value="Bacteria"/>
</dbReference>
<accession>E0UDK8</accession>
<evidence type="ECO:0000313" key="2">
    <source>
        <dbReference type="Proteomes" id="UP000008206"/>
    </source>
</evidence>
<dbReference type="HOGENOM" id="CLU_1364305_0_0_3"/>
<dbReference type="Pfam" id="PF07466">
    <property type="entry name" value="DUF1517"/>
    <property type="match status" value="1"/>
</dbReference>
<dbReference type="AlphaFoldDB" id="E0UDK8"/>
<evidence type="ECO:0008006" key="3">
    <source>
        <dbReference type="Google" id="ProtNLM"/>
    </source>
</evidence>
<dbReference type="EMBL" id="CP002198">
    <property type="protein sequence ID" value="ADN15321.1"/>
    <property type="molecule type" value="Genomic_DNA"/>
</dbReference>
<reference evidence="2" key="1">
    <citation type="journal article" date="2011" name="MBio">
        <title>Novel metabolic attributes of the genus Cyanothece, comprising a group of unicellular nitrogen-fixing Cyanobacteria.</title>
        <authorList>
            <person name="Bandyopadhyay A."/>
            <person name="Elvitigala T."/>
            <person name="Welsh E."/>
            <person name="Stockel J."/>
            <person name="Liberton M."/>
            <person name="Min H."/>
            <person name="Sherman L.A."/>
            <person name="Pakrasi H.B."/>
        </authorList>
    </citation>
    <scope>NUCLEOTIDE SEQUENCE [LARGE SCALE GENOMIC DNA]</scope>
    <source>
        <strain evidence="2">PCC 7822</strain>
    </source>
</reference>